<feature type="domain" description="Rab-GAP TBC" evidence="1">
    <location>
        <begin position="242"/>
        <end position="448"/>
    </location>
</feature>
<keyword evidence="3" id="KW-1185">Reference proteome</keyword>
<dbReference type="Pfam" id="PF00566">
    <property type="entry name" value="RabGAP-TBC"/>
    <property type="match status" value="1"/>
</dbReference>
<dbReference type="Proteomes" id="UP001187531">
    <property type="component" value="Unassembled WGS sequence"/>
</dbReference>
<reference evidence="2" key="1">
    <citation type="submission" date="2023-07" db="EMBL/GenBank/DDBJ databases">
        <title>Chromosome-level genome assembly of Artemia franciscana.</title>
        <authorList>
            <person name="Jo E."/>
        </authorList>
    </citation>
    <scope>NUCLEOTIDE SEQUENCE</scope>
    <source>
        <tissue evidence="2">Whole body</tissue>
    </source>
</reference>
<dbReference type="InterPro" id="IPR042507">
    <property type="entry name" value="TBC1D19"/>
</dbReference>
<evidence type="ECO:0000259" key="1">
    <source>
        <dbReference type="PROSITE" id="PS50086"/>
    </source>
</evidence>
<comment type="caution">
    <text evidence="2">The sequence shown here is derived from an EMBL/GenBank/DDBJ whole genome shotgun (WGS) entry which is preliminary data.</text>
</comment>
<dbReference type="SUPFAM" id="SSF47923">
    <property type="entry name" value="Ypt/Rab-GAP domain of gyp1p"/>
    <property type="match status" value="2"/>
</dbReference>
<dbReference type="PANTHER" id="PTHR16110:SF1">
    <property type="entry name" value="TBC1 DOMAIN FAMILY MEMBER 19"/>
    <property type="match status" value="1"/>
</dbReference>
<dbReference type="AlphaFoldDB" id="A0AA88LE20"/>
<accession>A0AA88LE20</accession>
<dbReference type="InterPro" id="IPR035969">
    <property type="entry name" value="Rab-GAP_TBC_sf"/>
</dbReference>
<dbReference type="Gene3D" id="1.10.472.80">
    <property type="entry name" value="Ypt/Rab-GAP domain of gyp1p, domain 3"/>
    <property type="match status" value="1"/>
</dbReference>
<dbReference type="EMBL" id="JAVRJZ010000010">
    <property type="protein sequence ID" value="KAK2718110.1"/>
    <property type="molecule type" value="Genomic_DNA"/>
</dbReference>
<protein>
    <recommendedName>
        <fullName evidence="1">Rab-GAP TBC domain-containing protein</fullName>
    </recommendedName>
</protein>
<dbReference type="SMART" id="SM00164">
    <property type="entry name" value="TBC"/>
    <property type="match status" value="1"/>
</dbReference>
<evidence type="ECO:0000313" key="2">
    <source>
        <dbReference type="EMBL" id="KAK2718110.1"/>
    </source>
</evidence>
<dbReference type="InterPro" id="IPR000195">
    <property type="entry name" value="Rab-GAP-TBC_dom"/>
</dbReference>
<sequence length="509" mass="58824">MELDVILLPKVVNDKEYEKFFTHVMKLATSLNVPNEDFPKILFSKITESSLDYELKNIILRHLSECTTTSGVRSPISGGIKRSKAQMALFKVQMNWDKRLLKSLVNLAKEQGRILIRARSERNIQEMNLKWNELSSWDTDLSSYKPLYGPKDLFDLLLSLKDQQQITRLERKWSVVVSGIDVTDLQKISDLYKNYLEEGLKTEWDGNSQFSDNGELRNRIILGNAVARKNHPPLAEEYCKSRCPPELRKVLWTQILDSSVTNENLELFEHLRDMALRQDLLVDKLILKDIRITSANDEHYFIFEDLLYPVMLCLTRDSDLNRLVRSDDLRKVVSSPSALMPCYGISMYAAPLCYVYDVPSEIYFALKNLYIKYWHHLHYLDDNPSGLVHLATLFERLLQTHEPDLWTHFLSHEINALQIALPWIVRAFSGFLSISQLLSLWDIILGHDSLQILPLLAAAVFSLRRHALFNISSQHCAEVALADLSSIRVFPLLYLTLQREDNARSFPGE</sequence>
<name>A0AA88LE20_ARTSF</name>
<gene>
    <name evidence="2" type="ORF">QYM36_006781</name>
</gene>
<dbReference type="PROSITE" id="PS50086">
    <property type="entry name" value="TBC_RABGAP"/>
    <property type="match status" value="1"/>
</dbReference>
<dbReference type="PANTHER" id="PTHR16110">
    <property type="entry name" value="TBC1 DOMAIN FAMILY MEMBER 19"/>
    <property type="match status" value="1"/>
</dbReference>
<organism evidence="2 3">
    <name type="scientific">Artemia franciscana</name>
    <name type="common">Brine shrimp</name>
    <name type="synonym">Artemia sanfranciscana</name>
    <dbReference type="NCBI Taxonomy" id="6661"/>
    <lineage>
        <taxon>Eukaryota</taxon>
        <taxon>Metazoa</taxon>
        <taxon>Ecdysozoa</taxon>
        <taxon>Arthropoda</taxon>
        <taxon>Crustacea</taxon>
        <taxon>Branchiopoda</taxon>
        <taxon>Anostraca</taxon>
        <taxon>Artemiidae</taxon>
        <taxon>Artemia</taxon>
    </lineage>
</organism>
<evidence type="ECO:0000313" key="3">
    <source>
        <dbReference type="Proteomes" id="UP001187531"/>
    </source>
</evidence>
<proteinExistence type="predicted"/>